<dbReference type="OrthoDB" id="7284767at2"/>
<gene>
    <name evidence="2" type="ORF">C6569_07120</name>
</gene>
<dbReference type="AlphaFoldDB" id="A0A2S0N9J4"/>
<reference evidence="2 3" key="1">
    <citation type="submission" date="2018-03" db="EMBL/GenBank/DDBJ databases">
        <title>Genome sequencing of Phreatobacter sp.</title>
        <authorList>
            <person name="Kim S.-J."/>
            <person name="Heo J."/>
            <person name="Kwon S.-W."/>
        </authorList>
    </citation>
    <scope>NUCLEOTIDE SEQUENCE [LARGE SCALE GENOMIC DNA]</scope>
    <source>
        <strain evidence="2 3">S-12</strain>
    </source>
</reference>
<organism evidence="2 3">
    <name type="scientific">Phreatobacter cathodiphilus</name>
    <dbReference type="NCBI Taxonomy" id="1868589"/>
    <lineage>
        <taxon>Bacteria</taxon>
        <taxon>Pseudomonadati</taxon>
        <taxon>Pseudomonadota</taxon>
        <taxon>Alphaproteobacteria</taxon>
        <taxon>Hyphomicrobiales</taxon>
        <taxon>Phreatobacteraceae</taxon>
        <taxon>Phreatobacter</taxon>
    </lineage>
</organism>
<accession>A0A2S0N9J4</accession>
<evidence type="ECO:0000259" key="1">
    <source>
        <dbReference type="PROSITE" id="PS50075"/>
    </source>
</evidence>
<dbReference type="PROSITE" id="PS50075">
    <property type="entry name" value="CARRIER"/>
    <property type="match status" value="1"/>
</dbReference>
<feature type="domain" description="Carrier" evidence="1">
    <location>
        <begin position="1"/>
        <end position="80"/>
    </location>
</feature>
<dbReference type="Gene3D" id="1.10.1200.10">
    <property type="entry name" value="ACP-like"/>
    <property type="match status" value="1"/>
</dbReference>
<name>A0A2S0N9J4_9HYPH</name>
<keyword evidence="3" id="KW-1185">Reference proteome</keyword>
<sequence length="83" mass="8994">MNSQIREIIARTVELPGGVADLADTSDLYDAGMTSFGSVQLMLALEEAFEVEFPERMLNRKLFSSIATIGAALEELRSENVGG</sequence>
<proteinExistence type="predicted"/>
<protein>
    <submittedName>
        <fullName evidence="2">Acyl carrier protein</fullName>
    </submittedName>
</protein>
<dbReference type="SUPFAM" id="SSF47336">
    <property type="entry name" value="ACP-like"/>
    <property type="match status" value="1"/>
</dbReference>
<dbReference type="EMBL" id="CP027668">
    <property type="protein sequence ID" value="AVO44849.1"/>
    <property type="molecule type" value="Genomic_DNA"/>
</dbReference>
<evidence type="ECO:0000313" key="3">
    <source>
        <dbReference type="Proteomes" id="UP000237889"/>
    </source>
</evidence>
<dbReference type="InterPro" id="IPR036736">
    <property type="entry name" value="ACP-like_sf"/>
</dbReference>
<dbReference type="RefSeq" id="WP_106748190.1">
    <property type="nucleotide sequence ID" value="NZ_CP027668.1"/>
</dbReference>
<dbReference type="Proteomes" id="UP000237889">
    <property type="component" value="Chromosome"/>
</dbReference>
<dbReference type="KEGG" id="phr:C6569_07120"/>
<dbReference type="InterPro" id="IPR009081">
    <property type="entry name" value="PP-bd_ACP"/>
</dbReference>
<dbReference type="NCBIfam" id="NF005480">
    <property type="entry name" value="PRK07081.1"/>
    <property type="match status" value="1"/>
</dbReference>
<dbReference type="Pfam" id="PF00550">
    <property type="entry name" value="PP-binding"/>
    <property type="match status" value="1"/>
</dbReference>
<evidence type="ECO:0000313" key="2">
    <source>
        <dbReference type="EMBL" id="AVO44849.1"/>
    </source>
</evidence>